<comment type="caution">
    <text evidence="4">The sequence shown here is derived from an EMBL/GenBank/DDBJ whole genome shotgun (WGS) entry which is preliminary data.</text>
</comment>
<dbReference type="InterPro" id="IPR018060">
    <property type="entry name" value="HTH_AraC"/>
</dbReference>
<dbReference type="GO" id="GO:0043565">
    <property type="term" value="F:sequence-specific DNA binding"/>
    <property type="evidence" value="ECO:0007669"/>
    <property type="project" value="InterPro"/>
</dbReference>
<reference evidence="4 5" key="1">
    <citation type="submission" date="2018-09" db="EMBL/GenBank/DDBJ databases">
        <authorList>
            <person name="Zhu H."/>
        </authorList>
    </citation>
    <scope>NUCLEOTIDE SEQUENCE [LARGE SCALE GENOMIC DNA]</scope>
    <source>
        <strain evidence="4 5">K2R01-6</strain>
    </source>
</reference>
<dbReference type="PROSITE" id="PS01124">
    <property type="entry name" value="HTH_ARAC_FAMILY_2"/>
    <property type="match status" value="1"/>
</dbReference>
<proteinExistence type="predicted"/>
<dbReference type="Proteomes" id="UP000286100">
    <property type="component" value="Unassembled WGS sequence"/>
</dbReference>
<dbReference type="OrthoDB" id="9802263at2"/>
<keyword evidence="2" id="KW-0804">Transcription</keyword>
<dbReference type="Gene3D" id="1.10.10.60">
    <property type="entry name" value="Homeodomain-like"/>
    <property type="match status" value="2"/>
</dbReference>
<organism evidence="4 5">
    <name type="scientific">Sphingomonas cavernae</name>
    <dbReference type="NCBI Taxonomy" id="2320861"/>
    <lineage>
        <taxon>Bacteria</taxon>
        <taxon>Pseudomonadati</taxon>
        <taxon>Pseudomonadota</taxon>
        <taxon>Alphaproteobacteria</taxon>
        <taxon>Sphingomonadales</taxon>
        <taxon>Sphingomonadaceae</taxon>
        <taxon>Sphingomonas</taxon>
    </lineage>
</organism>
<dbReference type="SMART" id="SM00342">
    <property type="entry name" value="HTH_ARAC"/>
    <property type="match status" value="1"/>
</dbReference>
<dbReference type="PANTHER" id="PTHR43436:SF1">
    <property type="entry name" value="TRANSCRIPTIONAL REGULATORY PROTEIN"/>
    <property type="match status" value="1"/>
</dbReference>
<keyword evidence="5" id="KW-1185">Reference proteome</keyword>
<feature type="domain" description="HTH araC/xylS-type" evidence="3">
    <location>
        <begin position="51"/>
        <end position="115"/>
    </location>
</feature>
<dbReference type="AlphaFoldDB" id="A0A418WS07"/>
<keyword evidence="1" id="KW-0805">Transcription regulation</keyword>
<name>A0A418WS07_9SPHN</name>
<evidence type="ECO:0000256" key="1">
    <source>
        <dbReference type="ARBA" id="ARBA00023015"/>
    </source>
</evidence>
<evidence type="ECO:0000256" key="2">
    <source>
        <dbReference type="ARBA" id="ARBA00023163"/>
    </source>
</evidence>
<evidence type="ECO:0000313" key="4">
    <source>
        <dbReference type="EMBL" id="RJF93997.1"/>
    </source>
</evidence>
<dbReference type="EMBL" id="QYUM01000002">
    <property type="protein sequence ID" value="RJF93997.1"/>
    <property type="molecule type" value="Genomic_DNA"/>
</dbReference>
<dbReference type="GO" id="GO:0003700">
    <property type="term" value="F:DNA-binding transcription factor activity"/>
    <property type="evidence" value="ECO:0007669"/>
    <property type="project" value="InterPro"/>
</dbReference>
<gene>
    <name evidence="4" type="ORF">D3876_06940</name>
</gene>
<evidence type="ECO:0000259" key="3">
    <source>
        <dbReference type="PROSITE" id="PS01124"/>
    </source>
</evidence>
<accession>A0A418WS07</accession>
<evidence type="ECO:0000313" key="5">
    <source>
        <dbReference type="Proteomes" id="UP000286100"/>
    </source>
</evidence>
<sequence>MTHPISSCFLKDRAASLPRPDPLREASPQLPYLGFKLALDPANLTRAHHHFKVVTAMSPLQYQKQIRLHEARTLMLSRGMDAASAGHEVGYDSPSQFSREYRRLFGAPPVQDAQRLRTQPDLAMGA</sequence>
<dbReference type="SUPFAM" id="SSF46689">
    <property type="entry name" value="Homeodomain-like"/>
    <property type="match status" value="1"/>
</dbReference>
<protein>
    <submittedName>
        <fullName evidence="4">AraC family transcriptional regulator</fullName>
    </submittedName>
</protein>
<dbReference type="InterPro" id="IPR009057">
    <property type="entry name" value="Homeodomain-like_sf"/>
</dbReference>
<dbReference type="Pfam" id="PF12833">
    <property type="entry name" value="HTH_18"/>
    <property type="match status" value="1"/>
</dbReference>
<dbReference type="PANTHER" id="PTHR43436">
    <property type="entry name" value="ARAC-FAMILY TRANSCRIPTIONAL REGULATOR"/>
    <property type="match status" value="1"/>
</dbReference>